<feature type="signal peptide" evidence="2">
    <location>
        <begin position="1"/>
        <end position="21"/>
    </location>
</feature>
<evidence type="ECO:0000313" key="5">
    <source>
        <dbReference type="Proteomes" id="UP000305233"/>
    </source>
</evidence>
<dbReference type="Proteomes" id="UP000305233">
    <property type="component" value="Unassembled WGS sequence"/>
</dbReference>
<organism evidence="4 5">
    <name type="scientific">Arthrobacter echini</name>
    <dbReference type="NCBI Taxonomy" id="1529066"/>
    <lineage>
        <taxon>Bacteria</taxon>
        <taxon>Bacillati</taxon>
        <taxon>Actinomycetota</taxon>
        <taxon>Actinomycetes</taxon>
        <taxon>Micrococcales</taxon>
        <taxon>Micrococcaceae</taxon>
        <taxon>Arthrobacter</taxon>
    </lineage>
</organism>
<dbReference type="InterPro" id="IPR029057">
    <property type="entry name" value="PRTase-like"/>
</dbReference>
<proteinExistence type="inferred from homology"/>
<comment type="similarity">
    <text evidence="1">Belongs to the ComF/GntX family.</text>
</comment>
<dbReference type="AlphaFoldDB" id="A0A4V3Z5C5"/>
<dbReference type="CDD" id="cd06223">
    <property type="entry name" value="PRTases_typeI"/>
    <property type="match status" value="1"/>
</dbReference>
<dbReference type="PANTHER" id="PTHR47505">
    <property type="entry name" value="DNA UTILIZATION PROTEIN YHGH"/>
    <property type="match status" value="1"/>
</dbReference>
<gene>
    <name evidence="4" type="ORF">E8P82_10060</name>
</gene>
<evidence type="ECO:0000256" key="2">
    <source>
        <dbReference type="SAM" id="SignalP"/>
    </source>
</evidence>
<dbReference type="Gene3D" id="3.40.50.2020">
    <property type="match status" value="1"/>
</dbReference>
<dbReference type="EMBL" id="SSWH01000008">
    <property type="protein sequence ID" value="THJ66089.1"/>
    <property type="molecule type" value="Genomic_DNA"/>
</dbReference>
<comment type="caution">
    <text evidence="4">The sequence shown here is derived from an EMBL/GenBank/DDBJ whole genome shotgun (WGS) entry which is preliminary data.</text>
</comment>
<evidence type="ECO:0000259" key="3">
    <source>
        <dbReference type="Pfam" id="PF00156"/>
    </source>
</evidence>
<dbReference type="Pfam" id="PF00156">
    <property type="entry name" value="Pribosyltran"/>
    <property type="match status" value="1"/>
</dbReference>
<keyword evidence="2" id="KW-0732">Signal</keyword>
<keyword evidence="5" id="KW-1185">Reference proteome</keyword>
<name>A0A4V3Z5C5_9MICC</name>
<dbReference type="SUPFAM" id="SSF53271">
    <property type="entry name" value="PRTase-like"/>
    <property type="match status" value="1"/>
</dbReference>
<feature type="domain" description="Phosphoribosyltransferase" evidence="3">
    <location>
        <begin position="224"/>
        <end position="271"/>
    </location>
</feature>
<dbReference type="OrthoDB" id="5244859at2"/>
<dbReference type="PANTHER" id="PTHR47505:SF1">
    <property type="entry name" value="DNA UTILIZATION PROTEIN YHGH"/>
    <property type="match status" value="1"/>
</dbReference>
<dbReference type="InterPro" id="IPR051910">
    <property type="entry name" value="ComF/GntX_DNA_util-trans"/>
</dbReference>
<reference evidence="4 5" key="1">
    <citation type="submission" date="2019-04" db="EMBL/GenBank/DDBJ databases">
        <authorList>
            <person name="Liu Q."/>
            <person name="Xin Y.-H."/>
        </authorList>
    </citation>
    <scope>NUCLEOTIDE SEQUENCE [LARGE SCALE GENOMIC DNA]</scope>
    <source>
        <strain evidence="4 5">AM23</strain>
    </source>
</reference>
<evidence type="ECO:0000313" key="4">
    <source>
        <dbReference type="EMBL" id="THJ66089.1"/>
    </source>
</evidence>
<evidence type="ECO:0000256" key="1">
    <source>
        <dbReference type="ARBA" id="ARBA00008007"/>
    </source>
</evidence>
<feature type="chain" id="PRO_5020946873" evidence="2">
    <location>
        <begin position="22"/>
        <end position="283"/>
    </location>
</feature>
<accession>A0A4V3Z5C5</accession>
<protein>
    <submittedName>
        <fullName evidence="4">ComF family protein</fullName>
    </submittedName>
</protein>
<dbReference type="InterPro" id="IPR000836">
    <property type="entry name" value="PRTase_dom"/>
</dbReference>
<sequence>MARAVSGFCALVLPASCVVCGAWDSSLCPACLARFRRDTARAFRAEAGALSLPDVRRARDPRGAGDPAEVSFGALPVVAAGRYGPVVAAVLLAYKNHGHVDLADPAARALAAALHAAARDAVAENDEVLLVPVPTRSSSRRRRGYDPVMLLLSHLRRSAALPAGTELGPLVRHRPFGRLAWLLRSGGRLSARTLLTASLPGRGGQKGLGRRQRRASVLHSMDTTRRGRDVLAGRNCIVVDDVLTTGATISEVHRVLVANGARVLGAVVIAATAPPEGRARGPG</sequence>